<dbReference type="Pfam" id="PF00069">
    <property type="entry name" value="Pkinase"/>
    <property type="match status" value="1"/>
</dbReference>
<dbReference type="InterPro" id="IPR008271">
    <property type="entry name" value="Ser/Thr_kinase_AS"/>
</dbReference>
<comment type="caution">
    <text evidence="5">The sequence shown here is derived from an EMBL/GenBank/DDBJ whole genome shotgun (WGS) entry which is preliminary data.</text>
</comment>
<evidence type="ECO:0000256" key="2">
    <source>
        <dbReference type="ARBA" id="ARBA00022840"/>
    </source>
</evidence>
<feature type="domain" description="Protein kinase" evidence="4">
    <location>
        <begin position="562"/>
        <end position="832"/>
    </location>
</feature>
<reference evidence="5 6" key="1">
    <citation type="journal article" date="2021" name="Sci. Rep.">
        <title>The distribution of antibiotic resistance genes in chicken gut microbiota commensals.</title>
        <authorList>
            <person name="Juricova H."/>
            <person name="Matiasovicova J."/>
            <person name="Kubasova T."/>
            <person name="Cejkova D."/>
            <person name="Rychlik I."/>
        </authorList>
    </citation>
    <scope>NUCLEOTIDE SEQUENCE [LARGE SCALE GENOMIC DNA]</scope>
    <source>
        <strain evidence="5 6">An768</strain>
    </source>
</reference>
<dbReference type="Proteomes" id="UP000782117">
    <property type="component" value="Unassembled WGS sequence"/>
</dbReference>
<evidence type="ECO:0000259" key="4">
    <source>
        <dbReference type="PROSITE" id="PS50011"/>
    </source>
</evidence>
<dbReference type="Gene3D" id="1.10.510.10">
    <property type="entry name" value="Transferase(Phosphotransferase) domain 1"/>
    <property type="match status" value="1"/>
</dbReference>
<keyword evidence="6" id="KW-1185">Reference proteome</keyword>
<feature type="binding site" evidence="3">
    <location>
        <position position="593"/>
    </location>
    <ligand>
        <name>ATP</name>
        <dbReference type="ChEBI" id="CHEBI:30616"/>
    </ligand>
</feature>
<dbReference type="SUPFAM" id="SSF56112">
    <property type="entry name" value="Protein kinase-like (PK-like)"/>
    <property type="match status" value="1"/>
</dbReference>
<proteinExistence type="predicted"/>
<dbReference type="PROSITE" id="PS50011">
    <property type="entry name" value="PROTEIN_KINASE_DOM"/>
    <property type="match status" value="1"/>
</dbReference>
<dbReference type="PROSITE" id="PS00107">
    <property type="entry name" value="PROTEIN_KINASE_ATP"/>
    <property type="match status" value="1"/>
</dbReference>
<name>A0ABS2F963_9BACE</name>
<protein>
    <submittedName>
        <fullName evidence="5">Serine/threonine protein kinase</fullName>
    </submittedName>
</protein>
<keyword evidence="1 3" id="KW-0547">Nucleotide-binding</keyword>
<dbReference type="EMBL" id="JACJKJ010000009">
    <property type="protein sequence ID" value="MBM6806604.1"/>
    <property type="molecule type" value="Genomic_DNA"/>
</dbReference>
<evidence type="ECO:0000313" key="6">
    <source>
        <dbReference type="Proteomes" id="UP000782117"/>
    </source>
</evidence>
<dbReference type="PANTHER" id="PTHR44167">
    <property type="entry name" value="OVARIAN-SPECIFIC SERINE/THREONINE-PROTEIN KINASE LOK-RELATED"/>
    <property type="match status" value="1"/>
</dbReference>
<evidence type="ECO:0000256" key="3">
    <source>
        <dbReference type="PROSITE-ProRule" id="PRU10141"/>
    </source>
</evidence>
<evidence type="ECO:0000313" key="5">
    <source>
        <dbReference type="EMBL" id="MBM6806604.1"/>
    </source>
</evidence>
<dbReference type="PROSITE" id="PS00108">
    <property type="entry name" value="PROTEIN_KINASE_ST"/>
    <property type="match status" value="1"/>
</dbReference>
<dbReference type="SMART" id="SM00220">
    <property type="entry name" value="S_TKc"/>
    <property type="match status" value="1"/>
</dbReference>
<dbReference type="GO" id="GO:0004674">
    <property type="term" value="F:protein serine/threonine kinase activity"/>
    <property type="evidence" value="ECO:0007669"/>
    <property type="project" value="UniProtKB-KW"/>
</dbReference>
<keyword evidence="5" id="KW-0808">Transferase</keyword>
<dbReference type="RefSeq" id="WP_204500400.1">
    <property type="nucleotide sequence ID" value="NZ_JACJKJ010000009.1"/>
</dbReference>
<dbReference type="InterPro" id="IPR000719">
    <property type="entry name" value="Prot_kinase_dom"/>
</dbReference>
<keyword evidence="5" id="KW-0418">Kinase</keyword>
<dbReference type="CDD" id="cd14014">
    <property type="entry name" value="STKc_PknB_like"/>
    <property type="match status" value="1"/>
</dbReference>
<accession>A0ABS2F963</accession>
<organism evidence="5 6">
    <name type="scientific">Bacteroides caecicola</name>
    <dbReference type="NCBI Taxonomy" id="1462569"/>
    <lineage>
        <taxon>Bacteria</taxon>
        <taxon>Pseudomonadati</taxon>
        <taxon>Bacteroidota</taxon>
        <taxon>Bacteroidia</taxon>
        <taxon>Bacteroidales</taxon>
        <taxon>Bacteroidaceae</taxon>
        <taxon>Bacteroides</taxon>
    </lineage>
</organism>
<dbReference type="PANTHER" id="PTHR44167:SF31">
    <property type="entry name" value="PROTEIN CBG02007"/>
    <property type="match status" value="1"/>
</dbReference>
<keyword evidence="2 3" id="KW-0067">ATP-binding</keyword>
<dbReference type="InterPro" id="IPR011009">
    <property type="entry name" value="Kinase-like_dom_sf"/>
</dbReference>
<gene>
    <name evidence="5" type="ORF">H6A24_08865</name>
</gene>
<evidence type="ECO:0000256" key="1">
    <source>
        <dbReference type="ARBA" id="ARBA00022741"/>
    </source>
</evidence>
<keyword evidence="5" id="KW-0723">Serine/threonine-protein kinase</keyword>
<sequence length="832" mass="96327">MFDKLLLNRFKTFVKDIYDCSPDGKDKIEEFELNIAFLLIKVFKLSVDDGIFVLSNMYGQSRNFTNYQNILSSVVYVDNDELGVIEQLGKILRKYPHTEDKLLSYIQFVVSLPNEFKNEMYERCVYTICSLMSGGLKIPFEDLKRLFEFVQYLTDGIDKYVLFNQPRTLVEIFFVPKDITIYKLDAGMDVQLLSQQKDIKIIRVGGINSMPTRDCLLSTLSNSENSLPLFADSIDHVYGHKYFILVSMNELFDDAVINILDESHANIYIYHLMYDLCILEVEIVNISDNSIRFYEMKHDYNVIREDFCSKDAFIERAFDCFEVELKFFNKKKNGSAMTNLNTLFYTEGFKNFNLNKLLTLRNDYFDDANFELPIFTNDLSKKVSTGISNNYISSFYKLNVNQYDLSLYIDNYSGCKDSLRTINHDVLIVNKKNYLPVFFNASNGGVLVDIYENYIFSVKDYVLPVYIASELNKLPFIYNNVLNNKYKSFNLPQFLSSYVGIPDCYNSLERQRQIVKDERCKYLKDIVDDFEAKIEINYNSRNNALKPGTELDFCIGNENKMFIIRDVIGCGGFALTYKAIEVGSNYDRTVAVKEFFVASMQTRVNCEVESVLSSNLENLFRAKTKFRSEAEKIRQLANCHNIIDVYDVFDKNGTSYYTMEYIDGCDLRYYCESCEEGYLNENEALNIISELCKAVKAMHNINMNHLDIKPDNIMIENNTGRIILIDFGTATRITDNEHTFILDCVSNGYTPIENTTIQDFCPQKDIYSIGATLYFLLTGCDPPSSSELVRKWDNWNKLDGISEKAWQIIESAMQPDFRNRPSNIEALEMIIG</sequence>
<dbReference type="InterPro" id="IPR017441">
    <property type="entry name" value="Protein_kinase_ATP_BS"/>
</dbReference>